<dbReference type="PANTHER" id="PTHR33167:SF26">
    <property type="entry name" value="EXPRESSED PROTEIN"/>
    <property type="match status" value="1"/>
</dbReference>
<feature type="compositionally biased region" description="Acidic residues" evidence="1">
    <location>
        <begin position="77"/>
        <end position="89"/>
    </location>
</feature>
<evidence type="ECO:0000313" key="3">
    <source>
        <dbReference type="Proteomes" id="UP001187192"/>
    </source>
</evidence>
<feature type="region of interest" description="Disordered" evidence="1">
    <location>
        <begin position="71"/>
        <end position="146"/>
    </location>
</feature>
<feature type="compositionally biased region" description="Polar residues" evidence="1">
    <location>
        <begin position="129"/>
        <end position="146"/>
    </location>
</feature>
<accession>A0AA88A5A4</accession>
<keyword evidence="3" id="KW-1185">Reference proteome</keyword>
<protein>
    <submittedName>
        <fullName evidence="2">Uncharacterized protein</fullName>
    </submittedName>
</protein>
<feature type="compositionally biased region" description="Low complexity" evidence="1">
    <location>
        <begin position="114"/>
        <end position="128"/>
    </location>
</feature>
<comment type="caution">
    <text evidence="2">The sequence shown here is derived from an EMBL/GenBank/DDBJ whole genome shotgun (WGS) entry which is preliminary data.</text>
</comment>
<evidence type="ECO:0000256" key="1">
    <source>
        <dbReference type="SAM" id="MobiDB-lite"/>
    </source>
</evidence>
<evidence type="ECO:0000313" key="2">
    <source>
        <dbReference type="EMBL" id="GMN34401.1"/>
    </source>
</evidence>
<sequence>MEKLVFKPYDKERMRMAMLKHEETFKQQVYELHRLYQIQKILMKNMKSKSGRVQAERISVLDLERRPAEKYIRSDESDGGDEIIDESEIELTLGPTSYNNRPRRKTTAEAPMNSDSGPSFSSSSTGSSQMNRKTNSRRQTTTIGHTTSLGYQVASKENDNNNVHIGGVEEELRLKHPPWLFQVLSLNLT</sequence>
<dbReference type="AlphaFoldDB" id="A0AA88A5A4"/>
<dbReference type="EMBL" id="BTGU01000004">
    <property type="protein sequence ID" value="GMN34401.1"/>
    <property type="molecule type" value="Genomic_DNA"/>
</dbReference>
<name>A0AA88A5A4_FICCA</name>
<dbReference type="PANTHER" id="PTHR33167">
    <property type="entry name" value="TRANSCRIPTION FACTOR, PUTATIVE (DUF863)-RELATED"/>
    <property type="match status" value="1"/>
</dbReference>
<reference evidence="2" key="1">
    <citation type="submission" date="2023-07" db="EMBL/GenBank/DDBJ databases">
        <title>draft genome sequence of fig (Ficus carica).</title>
        <authorList>
            <person name="Takahashi T."/>
            <person name="Nishimura K."/>
        </authorList>
    </citation>
    <scope>NUCLEOTIDE SEQUENCE</scope>
</reference>
<proteinExistence type="predicted"/>
<dbReference type="Gramene" id="FCD_00006186-RA">
    <property type="protein sequence ID" value="FCD_00006186-RA:cds"/>
    <property type="gene ID" value="FCD_00006186"/>
</dbReference>
<organism evidence="2 3">
    <name type="scientific">Ficus carica</name>
    <name type="common">Common fig</name>
    <dbReference type="NCBI Taxonomy" id="3494"/>
    <lineage>
        <taxon>Eukaryota</taxon>
        <taxon>Viridiplantae</taxon>
        <taxon>Streptophyta</taxon>
        <taxon>Embryophyta</taxon>
        <taxon>Tracheophyta</taxon>
        <taxon>Spermatophyta</taxon>
        <taxon>Magnoliopsida</taxon>
        <taxon>eudicotyledons</taxon>
        <taxon>Gunneridae</taxon>
        <taxon>Pentapetalae</taxon>
        <taxon>rosids</taxon>
        <taxon>fabids</taxon>
        <taxon>Rosales</taxon>
        <taxon>Moraceae</taxon>
        <taxon>Ficeae</taxon>
        <taxon>Ficus</taxon>
    </lineage>
</organism>
<gene>
    <name evidence="2" type="ORF">TIFTF001_004669</name>
</gene>
<dbReference type="Proteomes" id="UP001187192">
    <property type="component" value="Unassembled WGS sequence"/>
</dbReference>